<dbReference type="SMART" id="SM01117">
    <property type="entry name" value="Cyt-b5"/>
    <property type="match status" value="1"/>
</dbReference>
<keyword evidence="7 11" id="KW-0274">FAD</keyword>
<dbReference type="GO" id="GO:0046872">
    <property type="term" value="F:metal ion binding"/>
    <property type="evidence" value="ECO:0007669"/>
    <property type="project" value="UniProtKB-UniRule"/>
</dbReference>
<protein>
    <recommendedName>
        <fullName evidence="3">cytochrome-b5 reductase</fullName>
        <ecNumber evidence="3">1.6.2.2</ecNumber>
    </recommendedName>
</protein>
<evidence type="ECO:0000256" key="3">
    <source>
        <dbReference type="ARBA" id="ARBA00012011"/>
    </source>
</evidence>
<keyword evidence="4 12" id="KW-0349">Heme</keyword>
<accession>A0AAW2YX89</accession>
<dbReference type="PROSITE" id="PS51384">
    <property type="entry name" value="FAD_FR"/>
    <property type="match status" value="1"/>
</dbReference>
<dbReference type="EC" id="1.6.2.2" evidence="3"/>
<feature type="binding site" evidence="11">
    <location>
        <position position="231"/>
    </location>
    <ligand>
        <name>FAD</name>
        <dbReference type="ChEBI" id="CHEBI:57692"/>
    </ligand>
</feature>
<feature type="domain" description="Cytochrome b5 heme-binding" evidence="13">
    <location>
        <begin position="2"/>
        <end position="78"/>
    </location>
</feature>
<name>A0AAW2YX89_9EUKA</name>
<dbReference type="InterPro" id="IPR017938">
    <property type="entry name" value="Riboflavin_synthase-like_b-brl"/>
</dbReference>
<dbReference type="AlphaFoldDB" id="A0AAW2YX89"/>
<comment type="cofactor">
    <cofactor evidence="1 11">
        <name>FAD</name>
        <dbReference type="ChEBI" id="CHEBI:57692"/>
    </cofactor>
</comment>
<evidence type="ECO:0000256" key="10">
    <source>
        <dbReference type="ARBA" id="ARBA00023027"/>
    </source>
</evidence>
<dbReference type="GO" id="GO:0020037">
    <property type="term" value="F:heme binding"/>
    <property type="evidence" value="ECO:0007669"/>
    <property type="project" value="UniProtKB-UniRule"/>
</dbReference>
<dbReference type="PRINTS" id="PR00363">
    <property type="entry name" value="CYTOCHROMEB5"/>
</dbReference>
<evidence type="ECO:0000256" key="11">
    <source>
        <dbReference type="PIRSR" id="PIRSR601834-1"/>
    </source>
</evidence>
<evidence type="ECO:0000256" key="4">
    <source>
        <dbReference type="ARBA" id="ARBA00022617"/>
    </source>
</evidence>
<dbReference type="InterPro" id="IPR001834">
    <property type="entry name" value="CBR-like"/>
</dbReference>
<keyword evidence="9 12" id="KW-0408">Iron</keyword>
<dbReference type="Gene3D" id="3.10.120.10">
    <property type="entry name" value="Cytochrome b5-like heme/steroid binding domain"/>
    <property type="match status" value="1"/>
</dbReference>
<evidence type="ECO:0000313" key="16">
    <source>
        <dbReference type="Proteomes" id="UP001431209"/>
    </source>
</evidence>
<evidence type="ECO:0000256" key="9">
    <source>
        <dbReference type="ARBA" id="ARBA00023004"/>
    </source>
</evidence>
<dbReference type="InterPro" id="IPR001199">
    <property type="entry name" value="Cyt_B5-like_heme/steroid-bd"/>
</dbReference>
<dbReference type="PANTHER" id="PTHR19370:SF184">
    <property type="entry name" value="NADH-CYTOCHROME B5 REDUCTASE-LIKE"/>
    <property type="match status" value="1"/>
</dbReference>
<dbReference type="Pfam" id="PF00970">
    <property type="entry name" value="FAD_binding_6"/>
    <property type="match status" value="1"/>
</dbReference>
<dbReference type="InterPro" id="IPR018506">
    <property type="entry name" value="Cyt_B5_heme-BS"/>
</dbReference>
<dbReference type="InterPro" id="IPR039261">
    <property type="entry name" value="FNR_nucleotide-bd"/>
</dbReference>
<evidence type="ECO:0000256" key="1">
    <source>
        <dbReference type="ARBA" id="ARBA00001974"/>
    </source>
</evidence>
<dbReference type="Pfam" id="PF00173">
    <property type="entry name" value="Cyt-b5"/>
    <property type="match status" value="1"/>
</dbReference>
<dbReference type="GO" id="GO:0090524">
    <property type="term" value="F:cytochrome-b5 reductase activity, acting on NADH"/>
    <property type="evidence" value="ECO:0007669"/>
    <property type="project" value="UniProtKB-EC"/>
</dbReference>
<dbReference type="PROSITE" id="PS00191">
    <property type="entry name" value="CYTOCHROME_B5_1"/>
    <property type="match status" value="1"/>
</dbReference>
<feature type="binding site" evidence="11">
    <location>
        <position position="216"/>
    </location>
    <ligand>
        <name>FAD</name>
        <dbReference type="ChEBI" id="CHEBI:57692"/>
    </ligand>
</feature>
<keyword evidence="8" id="KW-0560">Oxidoreductase</keyword>
<sequence length="389" mass="44311">MSKVFTREEVAEHNTVEDFYTIVGDYVYDMTKYVHIHPGGYQLLFKNAGKDSTKDFDAMFHSMKARKLLEDYIVGKLDSSSANSMTSLTPNYLTRFANSNNIMSGGYPPRSNLQVSNPYSNLKQQRPVMPQFSNSTKVNGHSFKVPQINSTAPEAEEEILSEKKFKKFKLVKVNNMTYNTKVFVFELPNNKKVNLPPGQHIQVCVVVSQERVVRKYTPITDELGRLEIMIKKYEQGVVSRQIFDMSVGDKIFLRGPFGGYKYSQNVHKDIVMIAAGTGIAPMYQIIKCIHNNPADTTNIKLLFANRSEDDILLKKELDQMSGNRLSVLYLLSQPINPVYEHAGRINENLFKNHVEANSMVMICGPDGFCDLSREILNKMNHDQKLIHVF</sequence>
<dbReference type="InterPro" id="IPR017927">
    <property type="entry name" value="FAD-bd_FR_type"/>
</dbReference>
<evidence type="ECO:0000256" key="6">
    <source>
        <dbReference type="ARBA" id="ARBA00022723"/>
    </source>
</evidence>
<comment type="similarity">
    <text evidence="2">Belongs to the flavoprotein pyridine nucleotide cytochrome reductase family.</text>
</comment>
<dbReference type="InterPro" id="IPR001433">
    <property type="entry name" value="OxRdtase_FAD/NAD-bd"/>
</dbReference>
<evidence type="ECO:0000256" key="8">
    <source>
        <dbReference type="ARBA" id="ARBA00023002"/>
    </source>
</evidence>
<keyword evidence="5 11" id="KW-0285">Flavoprotein</keyword>
<dbReference type="Gene3D" id="2.40.30.10">
    <property type="entry name" value="Translation factors"/>
    <property type="match status" value="1"/>
</dbReference>
<keyword evidence="6 12" id="KW-0479">Metal-binding</keyword>
<feature type="binding site" evidence="11">
    <location>
        <position position="238"/>
    </location>
    <ligand>
        <name>FAD</name>
        <dbReference type="ChEBI" id="CHEBI:57692"/>
    </ligand>
</feature>
<proteinExistence type="inferred from homology"/>
<dbReference type="PRINTS" id="PR00406">
    <property type="entry name" value="CYTB5RDTASE"/>
</dbReference>
<evidence type="ECO:0000256" key="7">
    <source>
        <dbReference type="ARBA" id="ARBA00022827"/>
    </source>
</evidence>
<evidence type="ECO:0000256" key="5">
    <source>
        <dbReference type="ARBA" id="ARBA00022630"/>
    </source>
</evidence>
<dbReference type="PRINTS" id="PR00371">
    <property type="entry name" value="FPNCR"/>
</dbReference>
<dbReference type="SUPFAM" id="SSF52343">
    <property type="entry name" value="Ferredoxin reductase-like, C-terminal NADP-linked domain"/>
    <property type="match status" value="1"/>
</dbReference>
<feature type="binding site" evidence="11">
    <location>
        <position position="239"/>
    </location>
    <ligand>
        <name>FAD</name>
        <dbReference type="ChEBI" id="CHEBI:57692"/>
    </ligand>
</feature>
<evidence type="ECO:0000256" key="2">
    <source>
        <dbReference type="ARBA" id="ARBA00006105"/>
    </source>
</evidence>
<dbReference type="Pfam" id="PF00175">
    <property type="entry name" value="NAD_binding_1"/>
    <property type="match status" value="1"/>
</dbReference>
<dbReference type="Proteomes" id="UP001431209">
    <property type="component" value="Unassembled WGS sequence"/>
</dbReference>
<feature type="binding site" evidence="11">
    <location>
        <position position="214"/>
    </location>
    <ligand>
        <name>FAD</name>
        <dbReference type="ChEBI" id="CHEBI:57692"/>
    </ligand>
</feature>
<dbReference type="Gene3D" id="3.40.50.80">
    <property type="entry name" value="Nucleotide-binding domain of ferredoxin-NADP reductase (FNR) module"/>
    <property type="match status" value="1"/>
</dbReference>
<comment type="similarity">
    <text evidence="12">Belongs to the cytochrome b5 family.</text>
</comment>
<comment type="caution">
    <text evidence="15">The sequence shown here is derived from an EMBL/GenBank/DDBJ whole genome shotgun (WGS) entry which is preliminary data.</text>
</comment>
<dbReference type="SUPFAM" id="SSF55856">
    <property type="entry name" value="Cytochrome b5-like heme/steroid binding domain"/>
    <property type="match status" value="1"/>
</dbReference>
<evidence type="ECO:0000256" key="12">
    <source>
        <dbReference type="RuleBase" id="RU362121"/>
    </source>
</evidence>
<feature type="domain" description="FAD-binding FR-type" evidence="14">
    <location>
        <begin position="163"/>
        <end position="263"/>
    </location>
</feature>
<dbReference type="PROSITE" id="PS50255">
    <property type="entry name" value="CYTOCHROME_B5_2"/>
    <property type="match status" value="1"/>
</dbReference>
<dbReference type="SUPFAM" id="SSF63380">
    <property type="entry name" value="Riboflavin synthase domain-like"/>
    <property type="match status" value="1"/>
</dbReference>
<evidence type="ECO:0000259" key="13">
    <source>
        <dbReference type="PROSITE" id="PS50255"/>
    </source>
</evidence>
<organism evidence="15 16">
    <name type="scientific">Acrasis kona</name>
    <dbReference type="NCBI Taxonomy" id="1008807"/>
    <lineage>
        <taxon>Eukaryota</taxon>
        <taxon>Discoba</taxon>
        <taxon>Heterolobosea</taxon>
        <taxon>Tetramitia</taxon>
        <taxon>Eutetramitia</taxon>
        <taxon>Acrasidae</taxon>
        <taxon>Acrasis</taxon>
    </lineage>
</organism>
<evidence type="ECO:0000313" key="15">
    <source>
        <dbReference type="EMBL" id="KAL0481719.1"/>
    </source>
</evidence>
<dbReference type="PANTHER" id="PTHR19370">
    <property type="entry name" value="NADH-CYTOCHROME B5 REDUCTASE"/>
    <property type="match status" value="1"/>
</dbReference>
<dbReference type="InterPro" id="IPR008333">
    <property type="entry name" value="Cbr1-like_FAD-bd_dom"/>
</dbReference>
<reference evidence="15 16" key="1">
    <citation type="submission" date="2024-03" db="EMBL/GenBank/DDBJ databases">
        <title>The Acrasis kona genome and developmental transcriptomes reveal deep origins of eukaryotic multicellular pathways.</title>
        <authorList>
            <person name="Sheikh S."/>
            <person name="Fu C.-J."/>
            <person name="Brown M.W."/>
            <person name="Baldauf S.L."/>
        </authorList>
    </citation>
    <scope>NUCLEOTIDE SEQUENCE [LARGE SCALE GENOMIC DNA]</scope>
    <source>
        <strain evidence="15 16">ATCC MYA-3509</strain>
    </source>
</reference>
<evidence type="ECO:0000259" key="14">
    <source>
        <dbReference type="PROSITE" id="PS51384"/>
    </source>
</evidence>
<dbReference type="InterPro" id="IPR001709">
    <property type="entry name" value="Flavoprot_Pyr_Nucl_cyt_Rdtase"/>
</dbReference>
<keyword evidence="16" id="KW-1185">Reference proteome</keyword>
<keyword evidence="10" id="KW-0520">NAD</keyword>
<dbReference type="EMBL" id="JAOPGA020000786">
    <property type="protein sequence ID" value="KAL0481719.1"/>
    <property type="molecule type" value="Genomic_DNA"/>
</dbReference>
<gene>
    <name evidence="15" type="ORF">AKO1_012384</name>
</gene>
<dbReference type="InterPro" id="IPR036400">
    <property type="entry name" value="Cyt_B5-like_heme/steroid_sf"/>
</dbReference>
<dbReference type="CDD" id="cd06183">
    <property type="entry name" value="cyt_b5_reduct_like"/>
    <property type="match status" value="1"/>
</dbReference>